<comment type="caution">
    <text evidence="2">The sequence shown here is derived from an EMBL/GenBank/DDBJ whole genome shotgun (WGS) entry which is preliminary data.</text>
</comment>
<protein>
    <submittedName>
        <fullName evidence="2">Uncharacterized protein</fullName>
    </submittedName>
</protein>
<dbReference type="AlphaFoldDB" id="A0AAV4H5R4"/>
<dbReference type="Proteomes" id="UP000762676">
    <property type="component" value="Unassembled WGS sequence"/>
</dbReference>
<evidence type="ECO:0000313" key="2">
    <source>
        <dbReference type="EMBL" id="GFR93567.1"/>
    </source>
</evidence>
<evidence type="ECO:0000313" key="3">
    <source>
        <dbReference type="Proteomes" id="UP000762676"/>
    </source>
</evidence>
<accession>A0AAV4H5R4</accession>
<dbReference type="EMBL" id="BMAT01012505">
    <property type="protein sequence ID" value="GFR93567.1"/>
    <property type="molecule type" value="Genomic_DNA"/>
</dbReference>
<sequence>MYNESGNYVDKDSDEDVGDNGSESGAADADVGDDNDDDDGENGSESDAADADVGDGDDVDDVEDMFGVRF</sequence>
<organism evidence="2 3">
    <name type="scientific">Elysia marginata</name>
    <dbReference type="NCBI Taxonomy" id="1093978"/>
    <lineage>
        <taxon>Eukaryota</taxon>
        <taxon>Metazoa</taxon>
        <taxon>Spiralia</taxon>
        <taxon>Lophotrochozoa</taxon>
        <taxon>Mollusca</taxon>
        <taxon>Gastropoda</taxon>
        <taxon>Heterobranchia</taxon>
        <taxon>Euthyneura</taxon>
        <taxon>Panpulmonata</taxon>
        <taxon>Sacoglossa</taxon>
        <taxon>Placobranchoidea</taxon>
        <taxon>Plakobranchidae</taxon>
        <taxon>Elysia</taxon>
    </lineage>
</organism>
<evidence type="ECO:0000256" key="1">
    <source>
        <dbReference type="SAM" id="MobiDB-lite"/>
    </source>
</evidence>
<feature type="region of interest" description="Disordered" evidence="1">
    <location>
        <begin position="1"/>
        <end position="70"/>
    </location>
</feature>
<reference evidence="2 3" key="1">
    <citation type="journal article" date="2021" name="Elife">
        <title>Chloroplast acquisition without the gene transfer in kleptoplastic sea slugs, Plakobranchus ocellatus.</title>
        <authorList>
            <person name="Maeda T."/>
            <person name="Takahashi S."/>
            <person name="Yoshida T."/>
            <person name="Shimamura S."/>
            <person name="Takaki Y."/>
            <person name="Nagai Y."/>
            <person name="Toyoda A."/>
            <person name="Suzuki Y."/>
            <person name="Arimoto A."/>
            <person name="Ishii H."/>
            <person name="Satoh N."/>
            <person name="Nishiyama T."/>
            <person name="Hasebe M."/>
            <person name="Maruyama T."/>
            <person name="Minagawa J."/>
            <person name="Obokata J."/>
            <person name="Shigenobu S."/>
        </authorList>
    </citation>
    <scope>NUCLEOTIDE SEQUENCE [LARGE SCALE GENOMIC DNA]</scope>
</reference>
<feature type="compositionally biased region" description="Acidic residues" evidence="1">
    <location>
        <begin position="30"/>
        <end position="64"/>
    </location>
</feature>
<gene>
    <name evidence="2" type="ORF">ElyMa_006228900</name>
</gene>
<proteinExistence type="predicted"/>
<name>A0AAV4H5R4_9GAST</name>
<keyword evidence="3" id="KW-1185">Reference proteome</keyword>